<evidence type="ECO:0000256" key="1">
    <source>
        <dbReference type="ARBA" id="ARBA00004141"/>
    </source>
</evidence>
<accession>A0AAD9JW00</accession>
<dbReference type="GO" id="GO:0071944">
    <property type="term" value="C:cell periphery"/>
    <property type="evidence" value="ECO:0007669"/>
    <property type="project" value="TreeGrafter"/>
</dbReference>
<keyword evidence="2 4" id="KW-0812">Transmembrane</keyword>
<organism evidence="5 6">
    <name type="scientific">Paralvinella palmiformis</name>
    <dbReference type="NCBI Taxonomy" id="53620"/>
    <lineage>
        <taxon>Eukaryota</taxon>
        <taxon>Metazoa</taxon>
        <taxon>Spiralia</taxon>
        <taxon>Lophotrochozoa</taxon>
        <taxon>Annelida</taxon>
        <taxon>Polychaeta</taxon>
        <taxon>Sedentaria</taxon>
        <taxon>Canalipalpata</taxon>
        <taxon>Terebellida</taxon>
        <taxon>Terebelliformia</taxon>
        <taxon>Alvinellidae</taxon>
        <taxon>Paralvinella</taxon>
    </lineage>
</organism>
<dbReference type="AlphaFoldDB" id="A0AAD9JW00"/>
<reference evidence="5" key="1">
    <citation type="journal article" date="2023" name="Mol. Biol. Evol.">
        <title>Third-Generation Sequencing Reveals the Adaptive Role of the Epigenome in Three Deep-Sea Polychaetes.</title>
        <authorList>
            <person name="Perez M."/>
            <person name="Aroh O."/>
            <person name="Sun Y."/>
            <person name="Lan Y."/>
            <person name="Juniper S.K."/>
            <person name="Young C.R."/>
            <person name="Angers B."/>
            <person name="Qian P.Y."/>
        </authorList>
    </citation>
    <scope>NUCLEOTIDE SEQUENCE</scope>
    <source>
        <strain evidence="5">P08H-3</strain>
    </source>
</reference>
<dbReference type="Pfam" id="PF01644">
    <property type="entry name" value="Chitin_synth_1"/>
    <property type="match status" value="1"/>
</dbReference>
<dbReference type="Proteomes" id="UP001208570">
    <property type="component" value="Unassembled WGS sequence"/>
</dbReference>
<evidence type="ECO:0000313" key="6">
    <source>
        <dbReference type="Proteomes" id="UP001208570"/>
    </source>
</evidence>
<dbReference type="PANTHER" id="PTHR22914:SF41">
    <property type="entry name" value="CHITIN SYNTHASE 7"/>
    <property type="match status" value="1"/>
</dbReference>
<proteinExistence type="predicted"/>
<dbReference type="PANTHER" id="PTHR22914">
    <property type="entry name" value="CHITIN SYNTHASE"/>
    <property type="match status" value="1"/>
</dbReference>
<dbReference type="EMBL" id="JAODUP010000145">
    <property type="protein sequence ID" value="KAK2159846.1"/>
    <property type="molecule type" value="Genomic_DNA"/>
</dbReference>
<dbReference type="InterPro" id="IPR004835">
    <property type="entry name" value="Chitin_synth"/>
</dbReference>
<keyword evidence="6" id="KW-1185">Reference proteome</keyword>
<dbReference type="GO" id="GO:0016020">
    <property type="term" value="C:membrane"/>
    <property type="evidence" value="ECO:0007669"/>
    <property type="project" value="UniProtKB-SubCell"/>
</dbReference>
<comment type="caution">
    <text evidence="5">The sequence shown here is derived from an EMBL/GenBank/DDBJ whole genome shotgun (WGS) entry which is preliminary data.</text>
</comment>
<feature type="transmembrane region" description="Helical" evidence="4">
    <location>
        <begin position="86"/>
        <end position="110"/>
    </location>
</feature>
<evidence type="ECO:0000256" key="2">
    <source>
        <dbReference type="ARBA" id="ARBA00022692"/>
    </source>
</evidence>
<feature type="non-terminal residue" evidence="5">
    <location>
        <position position="1"/>
    </location>
</feature>
<evidence type="ECO:0000313" key="5">
    <source>
        <dbReference type="EMBL" id="KAK2159846.1"/>
    </source>
</evidence>
<evidence type="ECO:0000256" key="4">
    <source>
        <dbReference type="SAM" id="Phobius"/>
    </source>
</evidence>
<evidence type="ECO:0000256" key="3">
    <source>
        <dbReference type="ARBA" id="ARBA00023136"/>
    </source>
</evidence>
<dbReference type="GO" id="GO:0004100">
    <property type="term" value="F:chitin synthase activity"/>
    <property type="evidence" value="ECO:0007669"/>
    <property type="project" value="InterPro"/>
</dbReference>
<gene>
    <name evidence="5" type="ORF">LSH36_145g07007</name>
</gene>
<protein>
    <recommendedName>
        <fullName evidence="7">Chitin synthase</fullName>
    </recommendedName>
</protein>
<dbReference type="GO" id="GO:0006031">
    <property type="term" value="P:chitin biosynthetic process"/>
    <property type="evidence" value="ECO:0007669"/>
    <property type="project" value="TreeGrafter"/>
</dbReference>
<comment type="subcellular location">
    <subcellularLocation>
        <location evidence="1">Membrane</location>
        <topology evidence="1">Multi-pass membrane protein</topology>
    </subcellularLocation>
</comment>
<evidence type="ECO:0008006" key="7">
    <source>
        <dbReference type="Google" id="ProtNLM"/>
    </source>
</evidence>
<keyword evidence="4" id="KW-1133">Transmembrane helix</keyword>
<sequence>MGRGPVGTVARLDMGQDETVRMFTQWVQAGWRLEYCAAADNSTFVPEDFNEFFNQRRRWIPSSLANQVLLLQQWDTIYYFNKHISIFFILYQAILLVSALLNPSVSVLIIV</sequence>
<keyword evidence="3 4" id="KW-0472">Membrane</keyword>
<name>A0AAD9JW00_9ANNE</name>